<dbReference type="Proteomes" id="UP000887540">
    <property type="component" value="Unplaced"/>
</dbReference>
<dbReference type="AlphaFoldDB" id="A0A914DB20"/>
<proteinExistence type="predicted"/>
<reference evidence="2" key="1">
    <citation type="submission" date="2022-11" db="UniProtKB">
        <authorList>
            <consortium name="WormBaseParasite"/>
        </authorList>
    </citation>
    <scope>IDENTIFICATION</scope>
</reference>
<keyword evidence="1" id="KW-1185">Reference proteome</keyword>
<sequence>MIKINRNRDSMIEIRTILINIYNTEIIDTTNILKVKKDKDTQITNTNNYNNYQTREQLKKGPLQENEEVNLDILVNTSVKT</sequence>
<protein>
    <submittedName>
        <fullName evidence="2">Uncharacterized protein</fullName>
    </submittedName>
</protein>
<accession>A0A914DB20</accession>
<evidence type="ECO:0000313" key="2">
    <source>
        <dbReference type="WBParaSite" id="ACRNAN_scaffold2166.g14409.t1"/>
    </source>
</evidence>
<organism evidence="1 2">
    <name type="scientific">Acrobeloides nanus</name>
    <dbReference type="NCBI Taxonomy" id="290746"/>
    <lineage>
        <taxon>Eukaryota</taxon>
        <taxon>Metazoa</taxon>
        <taxon>Ecdysozoa</taxon>
        <taxon>Nematoda</taxon>
        <taxon>Chromadorea</taxon>
        <taxon>Rhabditida</taxon>
        <taxon>Tylenchina</taxon>
        <taxon>Cephalobomorpha</taxon>
        <taxon>Cephaloboidea</taxon>
        <taxon>Cephalobidae</taxon>
        <taxon>Acrobeloides</taxon>
    </lineage>
</organism>
<name>A0A914DB20_9BILA</name>
<evidence type="ECO:0000313" key="1">
    <source>
        <dbReference type="Proteomes" id="UP000887540"/>
    </source>
</evidence>
<dbReference type="WBParaSite" id="ACRNAN_scaffold2166.g14409.t1">
    <property type="protein sequence ID" value="ACRNAN_scaffold2166.g14409.t1"/>
    <property type="gene ID" value="ACRNAN_scaffold2166.g14409"/>
</dbReference>